<reference evidence="1 2" key="1">
    <citation type="journal article" date="2011" name="Stand. Genomic Sci.">
        <title>Complete genome sequence of Rhodospirillum rubrum type strain (S1).</title>
        <authorList>
            <person name="Munk A.C."/>
            <person name="Copeland A."/>
            <person name="Lucas S."/>
            <person name="Lapidus A."/>
            <person name="Del Rio T.G."/>
            <person name="Barry K."/>
            <person name="Detter J.C."/>
            <person name="Hammon N."/>
            <person name="Israni S."/>
            <person name="Pitluck S."/>
            <person name="Brettin T."/>
            <person name="Bruce D."/>
            <person name="Han C."/>
            <person name="Tapia R."/>
            <person name="Gilna P."/>
            <person name="Schmutz J."/>
            <person name="Larimer F."/>
            <person name="Land M."/>
            <person name="Kyrpides N.C."/>
            <person name="Mavromatis K."/>
            <person name="Richardson P."/>
            <person name="Rohde M."/>
            <person name="Goker M."/>
            <person name="Klenk H.P."/>
            <person name="Zhang Y."/>
            <person name="Roberts G.P."/>
            <person name="Reslewic S."/>
            <person name="Schwartz D.C."/>
        </authorList>
    </citation>
    <scope>NUCLEOTIDE SEQUENCE [LARGE SCALE GENOMIC DNA]</scope>
    <source>
        <strain evidence="2">ATCC 11170 / ATH 1.1.1 / DSM 467 / LMG 4362 / NCIMB 8255 / S1</strain>
        <plasmid evidence="2">pRHORT</plasmid>
    </source>
</reference>
<dbReference type="Proteomes" id="UP000001929">
    <property type="component" value="Plasmid unnamed"/>
</dbReference>
<dbReference type="AlphaFoldDB" id="Q2RMM3"/>
<protein>
    <submittedName>
        <fullName evidence="1">SapC</fullName>
    </submittedName>
</protein>
<dbReference type="RefSeq" id="WP_011387737.1">
    <property type="nucleotide sequence ID" value="NC_007641.1"/>
</dbReference>
<gene>
    <name evidence="1" type="ordered locus">Rru_B0026</name>
</gene>
<keyword evidence="1" id="KW-0614">Plasmid</keyword>
<keyword evidence="2" id="KW-1185">Reference proteome</keyword>
<geneLocation type="plasmid" evidence="2">
    <name>pRHORT</name>
</geneLocation>
<proteinExistence type="predicted"/>
<dbReference type="KEGG" id="rru:Rru_B0026"/>
<name>Q2RMM3_RHORT</name>
<evidence type="ECO:0000313" key="1">
    <source>
        <dbReference type="EMBL" id="ABC24622.1"/>
    </source>
</evidence>
<dbReference type="HOGENOM" id="CLU_074824_1_0_5"/>
<organism evidence="1 2">
    <name type="scientific">Rhodospirillum rubrum (strain ATCC 11170 / ATH 1.1.1 / DSM 467 / LMG 4362 / NCIMB 8255 / S1)</name>
    <dbReference type="NCBI Taxonomy" id="269796"/>
    <lineage>
        <taxon>Bacteria</taxon>
        <taxon>Pseudomonadati</taxon>
        <taxon>Pseudomonadota</taxon>
        <taxon>Alphaproteobacteria</taxon>
        <taxon>Rhodospirillales</taxon>
        <taxon>Rhodospirillaceae</taxon>
        <taxon>Rhodospirillum</taxon>
    </lineage>
</organism>
<sequence>MFKTIHPLSVARHGKLRLKPVSDYRFAAQEAVIGLVGAEIHKAIHAFPIAFLRSAHAGGTSCQMVGLLSVTPGQNLLVSPDGRWLGDYIPAALRAYPFVLARSQEDADTRLPCLDEDCGLLSESEGQPLFSEDGQLSDFSRRIIDFLTATERNREATQKGVDVLEKAQLFTPWSLQVVIQKQTKAIEGFHVIDETKLNQLDDETWLALRRAGVLPLVYGHLLSLNRTDLLGQLSGLQAQLAQQLTARPKLDDMLDFGDESILQF</sequence>
<dbReference type="PhylomeDB" id="Q2RMM3"/>
<dbReference type="Pfam" id="PF07277">
    <property type="entry name" value="SapC"/>
    <property type="match status" value="1"/>
</dbReference>
<accession>Q2RMM3</accession>
<dbReference type="EMBL" id="CP000231">
    <property type="protein sequence ID" value="ABC24622.1"/>
    <property type="molecule type" value="Genomic_DNA"/>
</dbReference>
<evidence type="ECO:0000313" key="2">
    <source>
        <dbReference type="Proteomes" id="UP000001929"/>
    </source>
</evidence>
<dbReference type="PATRIC" id="fig|269796.9.peg.22"/>
<dbReference type="InterPro" id="IPR010836">
    <property type="entry name" value="SapC"/>
</dbReference>
<dbReference type="EnsemblBacteria" id="ABC24622">
    <property type="protein sequence ID" value="ABC24622"/>
    <property type="gene ID" value="Rru_B0026"/>
</dbReference>